<evidence type="ECO:0000256" key="2">
    <source>
        <dbReference type="ARBA" id="ARBA00022679"/>
    </source>
</evidence>
<comment type="catalytic activity">
    <reaction evidence="4">
        <text>holo-[ACP] + malonyl-CoA = malonyl-[ACP] + CoA</text>
        <dbReference type="Rhea" id="RHEA:41792"/>
        <dbReference type="Rhea" id="RHEA-COMP:9623"/>
        <dbReference type="Rhea" id="RHEA-COMP:9685"/>
        <dbReference type="ChEBI" id="CHEBI:57287"/>
        <dbReference type="ChEBI" id="CHEBI:57384"/>
        <dbReference type="ChEBI" id="CHEBI:64479"/>
        <dbReference type="ChEBI" id="CHEBI:78449"/>
        <dbReference type="EC" id="2.3.1.39"/>
    </reaction>
</comment>
<feature type="domain" description="Malonyl-CoA:ACP transacylase (MAT)" evidence="5">
    <location>
        <begin position="5"/>
        <end position="328"/>
    </location>
</feature>
<evidence type="ECO:0000256" key="4">
    <source>
        <dbReference type="ARBA" id="ARBA00048462"/>
    </source>
</evidence>
<dbReference type="Gene3D" id="3.30.70.250">
    <property type="entry name" value="Malonyl-CoA ACP transacylase, ACP-binding"/>
    <property type="match status" value="1"/>
</dbReference>
<dbReference type="SMART" id="SM00827">
    <property type="entry name" value="PKS_AT"/>
    <property type="match status" value="1"/>
</dbReference>
<dbReference type="InterPro" id="IPR013785">
    <property type="entry name" value="Aldolase_TIM"/>
</dbReference>
<dbReference type="PANTHER" id="PTHR42681">
    <property type="entry name" value="MALONYL-COA-ACYL CARRIER PROTEIN TRANSACYLASE, MITOCHONDRIAL"/>
    <property type="match status" value="1"/>
</dbReference>
<evidence type="ECO:0000259" key="5">
    <source>
        <dbReference type="SMART" id="SM00827"/>
    </source>
</evidence>
<dbReference type="EMBL" id="WUBI01000002">
    <property type="protein sequence ID" value="MWV45373.1"/>
    <property type="molecule type" value="Genomic_DNA"/>
</dbReference>
<dbReference type="InterPro" id="IPR014179">
    <property type="entry name" value="PfaD-like_TIM-barrel"/>
</dbReference>
<dbReference type="RefSeq" id="WP_160498932.1">
    <property type="nucleotide sequence ID" value="NZ_WUBI01000002.1"/>
</dbReference>
<dbReference type="InterPro" id="IPR049489">
    <property type="entry name" value="FabD-like_helical_ins"/>
</dbReference>
<dbReference type="SUPFAM" id="SSF52151">
    <property type="entry name" value="FabD/lysophospholipase-like"/>
    <property type="match status" value="1"/>
</dbReference>
<dbReference type="Proteomes" id="UP000460318">
    <property type="component" value="Unassembled WGS sequence"/>
</dbReference>
<protein>
    <recommendedName>
        <fullName evidence="1">[acyl-carrier-protein] S-malonyltransferase</fullName>
        <ecNumber evidence="1">2.3.1.39</ecNumber>
    </recommendedName>
</protein>
<dbReference type="NCBIfam" id="TIGR00128">
    <property type="entry name" value="fabD"/>
    <property type="match status" value="1"/>
</dbReference>
<evidence type="ECO:0000256" key="1">
    <source>
        <dbReference type="ARBA" id="ARBA00013258"/>
    </source>
</evidence>
<name>A0A7X3IKV5_9BACL</name>
<dbReference type="GO" id="GO:0004314">
    <property type="term" value="F:[acyl-carrier-protein] S-malonyltransferase activity"/>
    <property type="evidence" value="ECO:0007669"/>
    <property type="project" value="UniProtKB-EC"/>
</dbReference>
<comment type="caution">
    <text evidence="6">The sequence shown here is derived from an EMBL/GenBank/DDBJ whole genome shotgun (WGS) entry which is preliminary data.</text>
</comment>
<dbReference type="InterPro" id="IPR016035">
    <property type="entry name" value="Acyl_Trfase/lysoPLipase"/>
</dbReference>
<dbReference type="EC" id="2.3.1.39" evidence="1"/>
<evidence type="ECO:0000256" key="3">
    <source>
        <dbReference type="ARBA" id="ARBA00023315"/>
    </source>
</evidence>
<dbReference type="InterPro" id="IPR014043">
    <property type="entry name" value="Acyl_transferase_dom"/>
</dbReference>
<reference evidence="6 7" key="1">
    <citation type="submission" date="2019-12" db="EMBL/GenBank/DDBJ databases">
        <title>Paenibacillus sp. nov., an endophytic bacterium isolated from the stem of Dendrobium.</title>
        <authorList>
            <person name="Zhao R."/>
        </authorList>
    </citation>
    <scope>NUCLEOTIDE SEQUENCE [LARGE SCALE GENOMIC DNA]</scope>
    <source>
        <strain evidence="6 7">HJL G12</strain>
    </source>
</reference>
<dbReference type="NCBIfam" id="TIGR02814">
    <property type="entry name" value="pfaD_fam"/>
    <property type="match status" value="1"/>
</dbReference>
<keyword evidence="2 6" id="KW-0808">Transferase</keyword>
<proteinExistence type="predicted"/>
<evidence type="ECO:0000313" key="6">
    <source>
        <dbReference type="EMBL" id="MWV45373.1"/>
    </source>
</evidence>
<dbReference type="InterPro" id="IPR001227">
    <property type="entry name" value="Ac_transferase_dom_sf"/>
</dbReference>
<keyword evidence="7" id="KW-1185">Reference proteome</keyword>
<dbReference type="InterPro" id="IPR004410">
    <property type="entry name" value="Malonyl_CoA-ACP_transAc_FabD"/>
</dbReference>
<dbReference type="GO" id="GO:0005829">
    <property type="term" value="C:cytosol"/>
    <property type="evidence" value="ECO:0007669"/>
    <property type="project" value="TreeGrafter"/>
</dbReference>
<dbReference type="GO" id="GO:0006633">
    <property type="term" value="P:fatty acid biosynthetic process"/>
    <property type="evidence" value="ECO:0007669"/>
    <property type="project" value="TreeGrafter"/>
</dbReference>
<evidence type="ECO:0000313" key="7">
    <source>
        <dbReference type="Proteomes" id="UP000460318"/>
    </source>
</evidence>
<keyword evidence="3 6" id="KW-0012">Acyltransferase</keyword>
<dbReference type="Gene3D" id="3.20.20.70">
    <property type="entry name" value="Aldolase class I"/>
    <property type="match status" value="1"/>
</dbReference>
<organism evidence="6 7">
    <name type="scientific">Paenibacillus dendrobii</name>
    <dbReference type="NCBI Taxonomy" id="2691084"/>
    <lineage>
        <taxon>Bacteria</taxon>
        <taxon>Bacillati</taxon>
        <taxon>Bacillota</taxon>
        <taxon>Bacilli</taxon>
        <taxon>Bacillales</taxon>
        <taxon>Paenibacillaceae</taxon>
        <taxon>Paenibacillus</taxon>
    </lineage>
</organism>
<dbReference type="Gene3D" id="3.40.366.10">
    <property type="entry name" value="Malonyl-Coenzyme A Acyl Carrier Protein, domain 2"/>
    <property type="match status" value="1"/>
</dbReference>
<dbReference type="Pfam" id="PF21607">
    <property type="entry name" value="FabD_helical_ins"/>
    <property type="match status" value="1"/>
</dbReference>
<dbReference type="Pfam" id="PF00698">
    <property type="entry name" value="Acyl_transf_1"/>
    <property type="match status" value="1"/>
</dbReference>
<dbReference type="CDD" id="cd04742">
    <property type="entry name" value="NPD_FabD"/>
    <property type="match status" value="1"/>
</dbReference>
<dbReference type="SUPFAM" id="SSF55048">
    <property type="entry name" value="Probable ACP-binding domain of malonyl-CoA ACP transacylase"/>
    <property type="match status" value="1"/>
</dbReference>
<gene>
    <name evidence="6" type="primary">fabD</name>
    <name evidence="6" type="ORF">GRF59_17260</name>
</gene>
<dbReference type="InterPro" id="IPR016036">
    <property type="entry name" value="Malonyl_transacylase_ACP-bd"/>
</dbReference>
<dbReference type="SUPFAM" id="SSF51395">
    <property type="entry name" value="FMN-linked oxidoreductases"/>
    <property type="match status" value="1"/>
</dbReference>
<dbReference type="InterPro" id="IPR050858">
    <property type="entry name" value="Mal-CoA-ACP_Trans/PKS_FabD"/>
</dbReference>
<sequence length="790" mass="87298">MITYVFPGQGAQKKGMGEGLFDEFRELTKQADEVLGYSIQELCLNDAGGNLHQTQFTQPALYTVNAMSYLKKIIDTGQRPDFVAGHSLGEYNALFAAGAFDFKTGLELVKKRGELMNRATDGGMAAVVGLTEEQIREVLHTKGLSGIDIANLNAPTQIVISGTKADIDQAQPVFESTKGVEMFVPLRTSGAFHSRYMQEAMREFENFLENFQFLDMKIPVISNVQARPYIASALSENLVRQITHPVKWTESIRYLMGKGQMAFEEIGVGKVLTGLIARIQAEAGPLIVTEEEVQSQPMERRAGTKVVTAMNTESESPKSSVAVLERDGLVPAEKKSLMAATLGDATFKQDYNLTYAYIAGAMYRGIASKEMVIRMGRAGMLGFFGTGGLGFSVIEAAITDIQKELNQGQAYGFNFLHLPSDPRKEEQLADLFIARQVKVIEASAFLSVTPALVKYRAKGLVQDENGLFSSTNKIIAKVSRPEVAEAFLSPAPERIVAKLLAEQSITEKEAQWLMKVPMADDLTVEADSGGHTDGGVAYALMPAMRKLRDEMMVKYRYPKRIRVGAAGGIGTPEAAAAAFIMGADYIVTGSINQCTLEAATSDAVKDLLQQINVQDTEYAPAGDMFEMGAKIQVLRRGVFFPARANKLYDLYRMHASLDDIDEKTKIQIQDKYFKKSFDQVLTEIKAYYTPEEWEHALNNPKQKMAMLFKWYFTYSSRLALQGSEESKVDYQIHCGPALGALNQELKGTTLENWRNRHVDEIALILLSGAAQCLKDRLNAILGADERRTDM</sequence>
<dbReference type="PANTHER" id="PTHR42681:SF1">
    <property type="entry name" value="MALONYL-COA-ACYL CARRIER PROTEIN TRANSACYLASE, MITOCHONDRIAL"/>
    <property type="match status" value="1"/>
</dbReference>
<accession>A0A7X3IKV5</accession>
<dbReference type="AlphaFoldDB" id="A0A7X3IKV5"/>